<dbReference type="EMBL" id="VIIS01002028">
    <property type="protein sequence ID" value="KAF0289481.1"/>
    <property type="molecule type" value="Genomic_DNA"/>
</dbReference>
<feature type="domain" description="Lipase" evidence="9">
    <location>
        <begin position="18"/>
        <end position="346"/>
    </location>
</feature>
<feature type="domain" description="Reverse transcriptase" evidence="8">
    <location>
        <begin position="948"/>
        <end position="1059"/>
    </location>
</feature>
<evidence type="ECO:0000313" key="11">
    <source>
        <dbReference type="Proteomes" id="UP000440578"/>
    </source>
</evidence>
<feature type="signal peptide" evidence="7">
    <location>
        <begin position="1"/>
        <end position="16"/>
    </location>
</feature>
<dbReference type="InterPro" id="IPR043128">
    <property type="entry name" value="Rev_trsase/Diguanyl_cyclase"/>
</dbReference>
<gene>
    <name evidence="10" type="primary">PNLIP_1</name>
    <name evidence="10" type="ORF">FJT64_012293</name>
</gene>
<name>A0A6A4VJ71_AMPAM</name>
<dbReference type="Gene3D" id="3.40.50.1820">
    <property type="entry name" value="alpha/beta hydrolase"/>
    <property type="match status" value="1"/>
</dbReference>
<dbReference type="InterPro" id="IPR013818">
    <property type="entry name" value="Lipase"/>
</dbReference>
<dbReference type="Gene3D" id="3.10.10.10">
    <property type="entry name" value="HIV Type 1 Reverse Transcriptase, subunit A, domain 1"/>
    <property type="match status" value="1"/>
</dbReference>
<organism evidence="10 11">
    <name type="scientific">Amphibalanus amphitrite</name>
    <name type="common">Striped barnacle</name>
    <name type="synonym">Balanus amphitrite</name>
    <dbReference type="NCBI Taxonomy" id="1232801"/>
    <lineage>
        <taxon>Eukaryota</taxon>
        <taxon>Metazoa</taxon>
        <taxon>Ecdysozoa</taxon>
        <taxon>Arthropoda</taxon>
        <taxon>Crustacea</taxon>
        <taxon>Multicrustacea</taxon>
        <taxon>Cirripedia</taxon>
        <taxon>Thoracica</taxon>
        <taxon>Thoracicalcarea</taxon>
        <taxon>Balanomorpha</taxon>
        <taxon>Balanoidea</taxon>
        <taxon>Balanidae</taxon>
        <taxon>Amphibalaninae</taxon>
        <taxon>Amphibalanus</taxon>
    </lineage>
</organism>
<dbReference type="GO" id="GO:0005615">
    <property type="term" value="C:extracellular space"/>
    <property type="evidence" value="ECO:0007669"/>
    <property type="project" value="TreeGrafter"/>
</dbReference>
<comment type="similarity">
    <text evidence="2 5">Belongs to the AB hydrolase superfamily. Lipase family.</text>
</comment>
<dbReference type="GO" id="GO:0004806">
    <property type="term" value="F:triacylglycerol lipase activity"/>
    <property type="evidence" value="ECO:0007669"/>
    <property type="project" value="InterPro"/>
</dbReference>
<comment type="caution">
    <text evidence="10">The sequence shown here is derived from an EMBL/GenBank/DDBJ whole genome shotgun (WGS) entry which is preliminary data.</text>
</comment>
<dbReference type="InterPro" id="IPR043502">
    <property type="entry name" value="DNA/RNA_pol_sf"/>
</dbReference>
<evidence type="ECO:0000313" key="10">
    <source>
        <dbReference type="EMBL" id="KAF0289481.1"/>
    </source>
</evidence>
<dbReference type="InterPro" id="IPR002331">
    <property type="entry name" value="Lipase_panc"/>
</dbReference>
<dbReference type="SUPFAM" id="SSF56672">
    <property type="entry name" value="DNA/RNA polymerases"/>
    <property type="match status" value="1"/>
</dbReference>
<evidence type="ECO:0000256" key="6">
    <source>
        <dbReference type="SAM" id="MobiDB-lite"/>
    </source>
</evidence>
<dbReference type="GO" id="GO:0016042">
    <property type="term" value="P:lipid catabolic process"/>
    <property type="evidence" value="ECO:0007669"/>
    <property type="project" value="TreeGrafter"/>
</dbReference>
<evidence type="ECO:0000259" key="8">
    <source>
        <dbReference type="Pfam" id="PF00078"/>
    </source>
</evidence>
<dbReference type="CDD" id="cd00707">
    <property type="entry name" value="Pancreat_lipase_like"/>
    <property type="match status" value="1"/>
</dbReference>
<dbReference type="InterPro" id="IPR033906">
    <property type="entry name" value="Lipase_N"/>
</dbReference>
<dbReference type="InterPro" id="IPR000734">
    <property type="entry name" value="TAG_lipase"/>
</dbReference>
<keyword evidence="7" id="KW-0732">Signal</keyword>
<accession>A0A6A4VJ71</accession>
<keyword evidence="11" id="KW-1185">Reference proteome</keyword>
<dbReference type="Proteomes" id="UP000440578">
    <property type="component" value="Unassembled WGS sequence"/>
</dbReference>
<dbReference type="Gene3D" id="3.30.70.270">
    <property type="match status" value="1"/>
</dbReference>
<dbReference type="PRINTS" id="PR00823">
    <property type="entry name" value="PANCLIPASE"/>
</dbReference>
<evidence type="ECO:0000256" key="1">
    <source>
        <dbReference type="ARBA" id="ARBA00004613"/>
    </source>
</evidence>
<sequence>MAPLVLALALLASAHATEVCYDDLGCFDDLGVWAGRGLPEAPIELATRFLLYTRNANYEYEIMYDKEAMLGYSDFDASRARTIVLIHGFADSCDEAWPLEMMQALLAEEDANVMCIDWNFGSDVYEKARDNSRLLAAEAERMFNWLGAQTGLLPSQLYLIGHDIGAHAAAYISNRLGGVPRITGLDPAALDFEDADSLVRLDTMDADLVDVILSNAAGYDAFGLGTTALTGHVSFYPNGGVHQTGCEDTIHSYIRHLSGLRTLKISRSEWLSAACSHFRSTAFFTESISSSCGFLAVPCSSWDALVSGTCPSRCHSGECRNMGFHADRHTANSGSFYLFTEPSSPYCEAFMSLEVVIGYGQESTEGKLTAKVLGPEAQTFTLQDGPIAKSDVFHDSFSGSDPGSGDLLVELTYTRASSTIFHHYSTSLEVSTSSLQLNNIEVSVSDGDMQLRTYWIGSTVLETDNPSPADRGFDDQQFDLRSSLVVKLPTFEGDLLKWAEFWELFKVSVHSNKSILLPVVKEKLPEAWRLEWARAQTASAADFSAFLDFLQREMEVREQAAAGPAKTAADSPRPSGYTATAEVATSQRTQHHHHHLSVSSHSAQETQTATDRPDASGGVCFTQTALVEVTGPRGTCMLRVLIDGGSDSSYIRTSAADLLGLPTVGSGTFACMGFQERGEEPRVYEKVRVAMRSRHGGEEHLFDLWKTDRLCSLPTPARPPAVTYQPHLLLADDYHGGPVDILIGVDQMYKVLMWKQIPLTDRLRAVETVFGYVLHGRDDAPVAPPAAKYVLRCSRLQIDCNRLWSMEALGIQVEDEERKQPPEPTWNSKENRYEMGLLWASDERPITNLTSTAARTGRMEQRLAPAQRREYSEHLTELQRVGVIETPPDDDRSGFYLPHRGIWRNGKLRVVYDGSARDAAGRSLNSYLDAGENLLRSLPVVLLNFRRDVVAAQADIRSAFHQVSVSEVDRKYLQFLWADQRLRFRRVPFGLTCSPYMLLQTITTHLAQYRTTDPLLCAKLEAGLYMDDVCISFACRDEADSSMKRTAEIFSDAGMDVHKLRISGDDTAPALSVPRLELMAALIGCRLMDLVRSALDLTEPRVVYWTDAMDVLFWLDQRRAMKVFVQNRVTSILQLTSRDQWRHVRGQDNPADLGTRGLSLSELTVCDVWWRGPDFLRSASAGPPLQLPAVDTDLQPSSDATVELKRERVDKKVSLLARQCEENVPFDVTTCSRLSQAVDRLAWMRRFVYNCRLPTRERMTGPLTPEERKRSLSYWIRAAQHRTYQREIDAVRTDQLLPTGSPLAKLHPQLDDDGVLEATLRTGERPVPILPDLSHITTLIVDEAHRRCFHQGTRVTLAVLTAEYARPALLEHVTSRSAESHASRR</sequence>
<dbReference type="Pfam" id="PF00151">
    <property type="entry name" value="Lipase"/>
    <property type="match status" value="1"/>
</dbReference>
<feature type="region of interest" description="Disordered" evidence="6">
    <location>
        <begin position="558"/>
        <end position="615"/>
    </location>
</feature>
<dbReference type="Pfam" id="PF00078">
    <property type="entry name" value="RVT_1"/>
    <property type="match status" value="1"/>
</dbReference>
<dbReference type="PRINTS" id="PR00821">
    <property type="entry name" value="TAGLIPASE"/>
</dbReference>
<dbReference type="GO" id="GO:0071897">
    <property type="term" value="P:DNA biosynthetic process"/>
    <property type="evidence" value="ECO:0007669"/>
    <property type="project" value="UniProtKB-ARBA"/>
</dbReference>
<feature type="chain" id="PRO_5025343358" evidence="7">
    <location>
        <begin position="17"/>
        <end position="1385"/>
    </location>
</feature>
<comment type="subcellular location">
    <subcellularLocation>
        <location evidence="1">Secreted</location>
    </subcellularLocation>
</comment>
<keyword evidence="3" id="KW-0964">Secreted</keyword>
<proteinExistence type="inferred from homology"/>
<evidence type="ECO:0000256" key="4">
    <source>
        <dbReference type="ARBA" id="ARBA00023157"/>
    </source>
</evidence>
<dbReference type="PANTHER" id="PTHR11610">
    <property type="entry name" value="LIPASE"/>
    <property type="match status" value="1"/>
</dbReference>
<dbReference type="InterPro" id="IPR029058">
    <property type="entry name" value="AB_hydrolase_fold"/>
</dbReference>
<evidence type="ECO:0000256" key="7">
    <source>
        <dbReference type="SAM" id="SignalP"/>
    </source>
</evidence>
<evidence type="ECO:0000256" key="2">
    <source>
        <dbReference type="ARBA" id="ARBA00010701"/>
    </source>
</evidence>
<evidence type="ECO:0000256" key="5">
    <source>
        <dbReference type="RuleBase" id="RU004262"/>
    </source>
</evidence>
<dbReference type="InterPro" id="IPR000477">
    <property type="entry name" value="RT_dom"/>
</dbReference>
<evidence type="ECO:0000259" key="9">
    <source>
        <dbReference type="Pfam" id="PF00151"/>
    </source>
</evidence>
<protein>
    <submittedName>
        <fullName evidence="10">Pancreatic triacylglycerol lipase</fullName>
    </submittedName>
</protein>
<dbReference type="SUPFAM" id="SSF53474">
    <property type="entry name" value="alpha/beta-Hydrolases"/>
    <property type="match status" value="1"/>
</dbReference>
<evidence type="ECO:0000256" key="3">
    <source>
        <dbReference type="ARBA" id="ARBA00022525"/>
    </source>
</evidence>
<reference evidence="10 11" key="1">
    <citation type="submission" date="2019-07" db="EMBL/GenBank/DDBJ databases">
        <title>Draft genome assembly of a fouling barnacle, Amphibalanus amphitrite (Darwin, 1854): The first reference genome for Thecostraca.</title>
        <authorList>
            <person name="Kim W."/>
        </authorList>
    </citation>
    <scope>NUCLEOTIDE SEQUENCE [LARGE SCALE GENOMIC DNA]</scope>
    <source>
        <strain evidence="10">SNU_AA5</strain>
        <tissue evidence="10">Soma without cirri and trophi</tissue>
    </source>
</reference>
<dbReference type="OrthoDB" id="6375653at2759"/>
<keyword evidence="4" id="KW-1015">Disulfide bond</keyword>